<dbReference type="Proteomes" id="UP000677803">
    <property type="component" value="Unassembled WGS sequence"/>
</dbReference>
<name>A0A8S4BTW5_9TELE</name>
<sequence>MFSKVSESLARGLVRFPGGLHARTARLLPPVFCKHQHRTLSTESAGVRVLYDGLCPICVTEIRFMQFLQKNRSGVVHFVDISKPGYDGAQYKDVSYEMAMDEMHVIDDKDEVHRGVPAFAVMYGAVGLGWLGRFMMWAPVRPFMDKSYAIFAKNRLKWTGRERLFHLGCLDYVKTWDQKISGGGRVKTEEHMSCFRFLLNMQPESLQSV</sequence>
<dbReference type="PANTHER" id="PTHR34290:SF2">
    <property type="entry name" value="OS04G0668800 PROTEIN"/>
    <property type="match status" value="1"/>
</dbReference>
<evidence type="ECO:0000313" key="1">
    <source>
        <dbReference type="EMBL" id="CAG6021735.1"/>
    </source>
</evidence>
<dbReference type="Pfam" id="PF04134">
    <property type="entry name" value="DCC1-like"/>
    <property type="match status" value="1"/>
</dbReference>
<dbReference type="GO" id="GO:0015035">
    <property type="term" value="F:protein-disulfide reductase activity"/>
    <property type="evidence" value="ECO:0007669"/>
    <property type="project" value="InterPro"/>
</dbReference>
<dbReference type="PANTHER" id="PTHR34290">
    <property type="entry name" value="SI:CH73-390P7.2"/>
    <property type="match status" value="1"/>
</dbReference>
<dbReference type="OrthoDB" id="441708at2759"/>
<proteinExistence type="predicted"/>
<keyword evidence="2" id="KW-1185">Reference proteome</keyword>
<dbReference type="InterPro" id="IPR007263">
    <property type="entry name" value="DCC1-like"/>
</dbReference>
<protein>
    <submittedName>
        <fullName evidence="1">(Atlantic silverside) hypothetical protein</fullName>
    </submittedName>
</protein>
<gene>
    <name evidence="1" type="ORF">MMEN_LOCUS21926</name>
</gene>
<reference evidence="1" key="1">
    <citation type="submission" date="2021-05" db="EMBL/GenBank/DDBJ databases">
        <authorList>
            <person name="Tigano A."/>
        </authorList>
    </citation>
    <scope>NUCLEOTIDE SEQUENCE</scope>
</reference>
<organism evidence="1 2">
    <name type="scientific">Menidia menidia</name>
    <name type="common">Atlantic silverside</name>
    <dbReference type="NCBI Taxonomy" id="238744"/>
    <lineage>
        <taxon>Eukaryota</taxon>
        <taxon>Metazoa</taxon>
        <taxon>Chordata</taxon>
        <taxon>Craniata</taxon>
        <taxon>Vertebrata</taxon>
        <taxon>Euteleostomi</taxon>
        <taxon>Actinopterygii</taxon>
        <taxon>Neopterygii</taxon>
        <taxon>Teleostei</taxon>
        <taxon>Neoteleostei</taxon>
        <taxon>Acanthomorphata</taxon>
        <taxon>Ovalentaria</taxon>
        <taxon>Atherinomorphae</taxon>
        <taxon>Atheriniformes</taxon>
        <taxon>Atherinopsidae</taxon>
        <taxon>Menidiinae</taxon>
        <taxon>Menidia</taxon>
    </lineage>
</organism>
<accession>A0A8S4BTW5</accession>
<dbReference type="AlphaFoldDB" id="A0A8S4BTW5"/>
<dbReference type="InterPro" id="IPR044691">
    <property type="entry name" value="DCC1_Trx"/>
</dbReference>
<dbReference type="EMBL" id="CAJRST010041110">
    <property type="protein sequence ID" value="CAG6021735.1"/>
    <property type="molecule type" value="Genomic_DNA"/>
</dbReference>
<evidence type="ECO:0000313" key="2">
    <source>
        <dbReference type="Proteomes" id="UP000677803"/>
    </source>
</evidence>
<comment type="caution">
    <text evidence="1">The sequence shown here is derived from an EMBL/GenBank/DDBJ whole genome shotgun (WGS) entry which is preliminary data.</text>
</comment>